<dbReference type="AlphaFoldDB" id="A0A9P4MCH2"/>
<dbReference type="PROSITE" id="PS00106">
    <property type="entry name" value="GALACTOKINASE"/>
    <property type="match status" value="1"/>
</dbReference>
<name>A0A9P4MCH2_9PEZI</name>
<comment type="catalytic activity">
    <reaction evidence="15">
        <text>alpha-D-galactose + ATP = alpha-D-galactose 1-phosphate + ADP + H(+)</text>
        <dbReference type="Rhea" id="RHEA:13553"/>
        <dbReference type="ChEBI" id="CHEBI:15378"/>
        <dbReference type="ChEBI" id="CHEBI:28061"/>
        <dbReference type="ChEBI" id="CHEBI:30616"/>
        <dbReference type="ChEBI" id="CHEBI:58336"/>
        <dbReference type="ChEBI" id="CHEBI:456216"/>
        <dbReference type="EC" id="2.7.1.6"/>
    </reaction>
    <physiologicalReaction direction="left-to-right" evidence="15">
        <dbReference type="Rhea" id="RHEA:13554"/>
    </physiologicalReaction>
</comment>
<dbReference type="GO" id="GO:0004335">
    <property type="term" value="F:galactokinase activity"/>
    <property type="evidence" value="ECO:0007669"/>
    <property type="project" value="UniProtKB-EC"/>
</dbReference>
<evidence type="ECO:0000256" key="10">
    <source>
        <dbReference type="ARBA" id="ARBA00023144"/>
    </source>
</evidence>
<keyword evidence="5" id="KW-0808">Transferase</keyword>
<proteinExistence type="inferred from homology"/>
<dbReference type="Pfam" id="PF00288">
    <property type="entry name" value="GHMP_kinases_N"/>
    <property type="match status" value="1"/>
</dbReference>
<keyword evidence="9" id="KW-0444">Lipid biosynthesis</keyword>
<evidence type="ECO:0000313" key="19">
    <source>
        <dbReference type="EMBL" id="KAF2148198.1"/>
    </source>
</evidence>
<dbReference type="Proteomes" id="UP000799439">
    <property type="component" value="Unassembled WGS sequence"/>
</dbReference>
<evidence type="ECO:0000256" key="1">
    <source>
        <dbReference type="ARBA" id="ARBA00004947"/>
    </source>
</evidence>
<evidence type="ECO:0000256" key="5">
    <source>
        <dbReference type="ARBA" id="ARBA00022679"/>
    </source>
</evidence>
<evidence type="ECO:0000256" key="11">
    <source>
        <dbReference type="ARBA" id="ARBA00023166"/>
    </source>
</evidence>
<dbReference type="InterPro" id="IPR019741">
    <property type="entry name" value="Galactokinase_CS"/>
</dbReference>
<dbReference type="PIRSF" id="PIRSF000530">
    <property type="entry name" value="Galactokinase"/>
    <property type="match status" value="1"/>
</dbReference>
<keyword evidence="20" id="KW-1185">Reference proteome</keyword>
<keyword evidence="9" id="KW-0752">Steroid biosynthesis</keyword>
<sequence length="523" mass="56836">MANATIPTLSSIESIYPETSVEVQKPRWNKLLQAFQKEYSRPADFISRSPGRVNLIGEHIDYSLYNVVPMAVEQDVLIAVAISPSSSGTPKIRLANLDGSRFPSQEFNLNSDGSVEIDSSKLDWGNYFKAGLRGATELLRKLGKDGLKADLDVVATGTVPAGGGMSSSAAFVCASALAVVRAAGLEEVEKRALVETAVVSERSVGVNSGGMDQSASVFGEKGSALHVNFVPQLNARPIQFPELKQPLTFVVAQSLVAADKHVSAPVCYNLRVVECTLAALVLARITGLKELSDSSPLGVSLRSFHDAYFAKKGYSDHQDDDISKEADQLDQLLQLVDDYLPQEEGYTREQVSDILGTPIKQLEDKYMTKFPVRADKFKLRQRAIHVFSEARRVINFLALLQSEAPETDADSAALVRDLGALLNETQDSCRDAFECSCPELDELCSLARSAGAAGSRLTGAGWGGCSVHLVPADKVDAVTKAWREKFYKKRFPDITEEKLKEAIVVSKPGRGSCVFDVQKRDSL</sequence>
<comment type="caution">
    <text evidence="19">The sequence shown here is derived from an EMBL/GenBank/DDBJ whole genome shotgun (WGS) entry which is preliminary data.</text>
</comment>
<dbReference type="GO" id="GO:0005524">
    <property type="term" value="F:ATP binding"/>
    <property type="evidence" value="ECO:0007669"/>
    <property type="project" value="UniProtKB-KW"/>
</dbReference>
<dbReference type="Pfam" id="PF10509">
    <property type="entry name" value="GalKase_gal_bdg"/>
    <property type="match status" value="1"/>
</dbReference>
<dbReference type="GO" id="GO:0016126">
    <property type="term" value="P:sterol biosynthetic process"/>
    <property type="evidence" value="ECO:0007669"/>
    <property type="project" value="UniProtKB-KW"/>
</dbReference>
<evidence type="ECO:0000256" key="3">
    <source>
        <dbReference type="ARBA" id="ARBA00012315"/>
    </source>
</evidence>
<dbReference type="PANTHER" id="PTHR10457:SF7">
    <property type="entry name" value="GALACTOKINASE-RELATED"/>
    <property type="match status" value="1"/>
</dbReference>
<feature type="domain" description="GHMP kinase N-terminal" evidence="16">
    <location>
        <begin position="135"/>
        <end position="219"/>
    </location>
</feature>
<feature type="domain" description="Galactokinase N-terminal" evidence="18">
    <location>
        <begin position="33"/>
        <end position="81"/>
    </location>
</feature>
<dbReference type="SUPFAM" id="SSF55060">
    <property type="entry name" value="GHMP Kinase, C-terminal domain"/>
    <property type="match status" value="1"/>
</dbReference>
<evidence type="ECO:0000256" key="2">
    <source>
        <dbReference type="ARBA" id="ARBA00006566"/>
    </source>
</evidence>
<dbReference type="InterPro" id="IPR020568">
    <property type="entry name" value="Ribosomal_Su5_D2-typ_SF"/>
</dbReference>
<dbReference type="Gene3D" id="1.20.1440.340">
    <property type="match status" value="1"/>
</dbReference>
<evidence type="ECO:0000256" key="7">
    <source>
        <dbReference type="ARBA" id="ARBA00022777"/>
    </source>
</evidence>
<dbReference type="PRINTS" id="PR00959">
    <property type="entry name" value="MEVGALKINASE"/>
</dbReference>
<dbReference type="PANTHER" id="PTHR10457">
    <property type="entry name" value="MEVALONATE KINASE/GALACTOKINASE"/>
    <property type="match status" value="1"/>
</dbReference>
<keyword evidence="9" id="KW-0756">Sterol biosynthesis</keyword>
<evidence type="ECO:0000256" key="9">
    <source>
        <dbReference type="ARBA" id="ARBA00023011"/>
    </source>
</evidence>
<keyword evidence="10" id="KW-0299">Galactose metabolism</keyword>
<dbReference type="NCBIfam" id="TIGR00131">
    <property type="entry name" value="gal_kin"/>
    <property type="match status" value="1"/>
</dbReference>
<evidence type="ECO:0000256" key="8">
    <source>
        <dbReference type="ARBA" id="ARBA00022840"/>
    </source>
</evidence>
<evidence type="ECO:0000256" key="6">
    <source>
        <dbReference type="ARBA" id="ARBA00022741"/>
    </source>
</evidence>
<keyword evidence="7" id="KW-0418">Kinase</keyword>
<comment type="pathway">
    <text evidence="1">Carbohydrate metabolism; galactose metabolism.</text>
</comment>
<dbReference type="FunFam" id="1.20.1440.340:FF:000003">
    <property type="entry name" value="GAL1p Galactokinase"/>
    <property type="match status" value="1"/>
</dbReference>
<dbReference type="FunFam" id="3.30.70.3170:FF:000002">
    <property type="entry name" value="Galactokinase"/>
    <property type="match status" value="1"/>
</dbReference>
<protein>
    <recommendedName>
        <fullName evidence="4">Galactokinase</fullName>
        <ecNumber evidence="3">2.7.1.6</ecNumber>
    </recommendedName>
    <alternativeName>
        <fullName evidence="14">Galactose kinase</fullName>
    </alternativeName>
</protein>
<feature type="domain" description="GHMP kinase C-terminal" evidence="17">
    <location>
        <begin position="416"/>
        <end position="487"/>
    </location>
</feature>
<accession>A0A9P4MCH2</accession>
<dbReference type="PROSITE" id="PS00627">
    <property type="entry name" value="GHMP_KINASES_ATP"/>
    <property type="match status" value="1"/>
</dbReference>
<evidence type="ECO:0000256" key="14">
    <source>
        <dbReference type="ARBA" id="ARBA00029590"/>
    </source>
</evidence>
<dbReference type="GO" id="GO:0005829">
    <property type="term" value="C:cytosol"/>
    <property type="evidence" value="ECO:0007669"/>
    <property type="project" value="TreeGrafter"/>
</dbReference>
<dbReference type="Pfam" id="PF08544">
    <property type="entry name" value="GHMP_kinases_C"/>
    <property type="match status" value="1"/>
</dbReference>
<dbReference type="InterPro" id="IPR019539">
    <property type="entry name" value="GalKase_N"/>
</dbReference>
<dbReference type="InterPro" id="IPR013750">
    <property type="entry name" value="GHMP_kinase_C_dom"/>
</dbReference>
<dbReference type="InterPro" id="IPR006206">
    <property type="entry name" value="Mevalonate/galactokinase"/>
</dbReference>
<evidence type="ECO:0000259" key="16">
    <source>
        <dbReference type="Pfam" id="PF00288"/>
    </source>
</evidence>
<dbReference type="SUPFAM" id="SSF54211">
    <property type="entry name" value="Ribosomal protein S5 domain 2-like"/>
    <property type="match status" value="1"/>
</dbReference>
<dbReference type="OrthoDB" id="187738at2759"/>
<evidence type="ECO:0000256" key="12">
    <source>
        <dbReference type="ARBA" id="ARBA00023221"/>
    </source>
</evidence>
<evidence type="ECO:0000259" key="17">
    <source>
        <dbReference type="Pfam" id="PF08544"/>
    </source>
</evidence>
<evidence type="ECO:0000256" key="13">
    <source>
        <dbReference type="ARBA" id="ARBA00023277"/>
    </source>
</evidence>
<dbReference type="InterPro" id="IPR006204">
    <property type="entry name" value="GHMP_kinase_N_dom"/>
</dbReference>
<dbReference type="EC" id="2.7.1.6" evidence="3"/>
<dbReference type="GO" id="GO:0006012">
    <property type="term" value="P:galactose metabolic process"/>
    <property type="evidence" value="ECO:0007669"/>
    <property type="project" value="UniProtKB-KW"/>
</dbReference>
<dbReference type="InterPro" id="IPR036554">
    <property type="entry name" value="GHMP_kinase_C_sf"/>
</dbReference>
<evidence type="ECO:0000259" key="18">
    <source>
        <dbReference type="Pfam" id="PF10509"/>
    </source>
</evidence>
<keyword evidence="12" id="KW-0753">Steroid metabolism</keyword>
<dbReference type="InterPro" id="IPR006203">
    <property type="entry name" value="GHMP_knse_ATP-bd_CS"/>
</dbReference>
<organism evidence="19 20">
    <name type="scientific">Myriangium duriaei CBS 260.36</name>
    <dbReference type="NCBI Taxonomy" id="1168546"/>
    <lineage>
        <taxon>Eukaryota</taxon>
        <taxon>Fungi</taxon>
        <taxon>Dikarya</taxon>
        <taxon>Ascomycota</taxon>
        <taxon>Pezizomycotina</taxon>
        <taxon>Dothideomycetes</taxon>
        <taxon>Dothideomycetidae</taxon>
        <taxon>Myriangiales</taxon>
        <taxon>Myriangiaceae</taxon>
        <taxon>Myriangium</taxon>
    </lineage>
</organism>
<keyword evidence="11" id="KW-1207">Sterol metabolism</keyword>
<dbReference type="InterPro" id="IPR000705">
    <property type="entry name" value="Galactokinase"/>
</dbReference>
<dbReference type="InterPro" id="IPR014721">
    <property type="entry name" value="Ribsml_uS5_D2-typ_fold_subgr"/>
</dbReference>
<keyword evidence="13" id="KW-0119">Carbohydrate metabolism</keyword>
<evidence type="ECO:0000256" key="4">
    <source>
        <dbReference type="ARBA" id="ARBA00019487"/>
    </source>
</evidence>
<keyword evidence="8" id="KW-0067">ATP-binding</keyword>
<dbReference type="Gene3D" id="3.30.230.10">
    <property type="match status" value="1"/>
</dbReference>
<gene>
    <name evidence="19" type="ORF">K461DRAFT_58092</name>
</gene>
<evidence type="ECO:0000313" key="20">
    <source>
        <dbReference type="Proteomes" id="UP000799439"/>
    </source>
</evidence>
<keyword evidence="6" id="KW-0547">Nucleotide-binding</keyword>
<dbReference type="PRINTS" id="PR00473">
    <property type="entry name" value="GALCTOKINASE"/>
</dbReference>
<dbReference type="FunFam" id="3.30.230.10:FF:000056">
    <property type="entry name" value="GAL1p Galactokinase"/>
    <property type="match status" value="1"/>
</dbReference>
<evidence type="ECO:0000256" key="15">
    <source>
        <dbReference type="ARBA" id="ARBA00049538"/>
    </source>
</evidence>
<reference evidence="19" key="1">
    <citation type="journal article" date="2020" name="Stud. Mycol.">
        <title>101 Dothideomycetes genomes: a test case for predicting lifestyles and emergence of pathogens.</title>
        <authorList>
            <person name="Haridas S."/>
            <person name="Albert R."/>
            <person name="Binder M."/>
            <person name="Bloem J."/>
            <person name="Labutti K."/>
            <person name="Salamov A."/>
            <person name="Andreopoulos B."/>
            <person name="Baker S."/>
            <person name="Barry K."/>
            <person name="Bills G."/>
            <person name="Bluhm B."/>
            <person name="Cannon C."/>
            <person name="Castanera R."/>
            <person name="Culley D."/>
            <person name="Daum C."/>
            <person name="Ezra D."/>
            <person name="Gonzalez J."/>
            <person name="Henrissat B."/>
            <person name="Kuo A."/>
            <person name="Liang C."/>
            <person name="Lipzen A."/>
            <person name="Lutzoni F."/>
            <person name="Magnuson J."/>
            <person name="Mondo S."/>
            <person name="Nolan M."/>
            <person name="Ohm R."/>
            <person name="Pangilinan J."/>
            <person name="Park H.-J."/>
            <person name="Ramirez L."/>
            <person name="Alfaro M."/>
            <person name="Sun H."/>
            <person name="Tritt A."/>
            <person name="Yoshinaga Y."/>
            <person name="Zwiers L.-H."/>
            <person name="Turgeon B."/>
            <person name="Goodwin S."/>
            <person name="Spatafora J."/>
            <person name="Crous P."/>
            <person name="Grigoriev I."/>
        </authorList>
    </citation>
    <scope>NUCLEOTIDE SEQUENCE</scope>
    <source>
        <strain evidence="19">CBS 260.36</strain>
    </source>
</reference>
<comment type="similarity">
    <text evidence="2">Belongs to the GHMP kinase family. GalK subfamily.</text>
</comment>
<keyword evidence="12" id="KW-0443">Lipid metabolism</keyword>
<dbReference type="EMBL" id="ML996093">
    <property type="protein sequence ID" value="KAF2148198.1"/>
    <property type="molecule type" value="Genomic_DNA"/>
</dbReference>
<dbReference type="Gene3D" id="3.30.70.3170">
    <property type="match status" value="1"/>
</dbReference>
<dbReference type="GO" id="GO:0000411">
    <property type="term" value="P:positive regulation of transcription by galactose"/>
    <property type="evidence" value="ECO:0007669"/>
    <property type="project" value="UniProtKB-ARBA"/>
</dbReference>